<feature type="transmembrane region" description="Helical" evidence="7">
    <location>
        <begin position="47"/>
        <end position="65"/>
    </location>
</feature>
<dbReference type="GO" id="GO:0005886">
    <property type="term" value="C:plasma membrane"/>
    <property type="evidence" value="ECO:0007669"/>
    <property type="project" value="UniProtKB-SubCell"/>
</dbReference>
<evidence type="ECO:0000256" key="3">
    <source>
        <dbReference type="ARBA" id="ARBA00022475"/>
    </source>
</evidence>
<organism evidence="9 10">
    <name type="scientific">Carnobacterium alterfunditum</name>
    <dbReference type="NCBI Taxonomy" id="28230"/>
    <lineage>
        <taxon>Bacteria</taxon>
        <taxon>Bacillati</taxon>
        <taxon>Bacillota</taxon>
        <taxon>Bacilli</taxon>
        <taxon>Lactobacillales</taxon>
        <taxon>Carnobacteriaceae</taxon>
        <taxon>Carnobacterium</taxon>
    </lineage>
</organism>
<feature type="transmembrane region" description="Helical" evidence="7">
    <location>
        <begin position="215"/>
        <end position="233"/>
    </location>
</feature>
<reference evidence="10" key="1">
    <citation type="submission" date="2016-11" db="EMBL/GenBank/DDBJ databases">
        <authorList>
            <person name="Varghese N."/>
            <person name="Submissions S."/>
        </authorList>
    </citation>
    <scope>NUCLEOTIDE SEQUENCE [LARGE SCALE GENOMIC DNA]</scope>
    <source>
        <strain evidence="10">313</strain>
    </source>
</reference>
<protein>
    <submittedName>
        <fullName evidence="9">Surface polysaccharide O-acyltransferase, integral membrane enzyme</fullName>
    </submittedName>
</protein>
<feature type="domain" description="Acyltransferase 3" evidence="8">
    <location>
        <begin position="6"/>
        <end position="332"/>
    </location>
</feature>
<keyword evidence="4 7" id="KW-0812">Transmembrane</keyword>
<keyword evidence="5 7" id="KW-1133">Transmembrane helix</keyword>
<keyword evidence="9" id="KW-0808">Transferase</keyword>
<evidence type="ECO:0000256" key="1">
    <source>
        <dbReference type="ARBA" id="ARBA00004651"/>
    </source>
</evidence>
<feature type="transmembrane region" description="Helical" evidence="7">
    <location>
        <begin position="81"/>
        <end position="102"/>
    </location>
</feature>
<sequence length="347" mass="40505">MKERVIYADILRVAATFLVIAIHIISRDFDLYAIDSYQWQVLNVFDSFARMSVPLFFMMSGIFFLDPKKAFSIRKFYKKNVFRLVTAFIFWSALYAVIFTWNEYRTFNSEVWGVMFEAFKEGHFHLWFLFRMIEIYVMIPFLRKIAEDKKMILYLIAFCFYIGFILPTYHEFPVSSTVTFAERGINLDITFGYVGYFFAGYFLAHYDLSKWVKRAIYLLGAAGLISTIVMTGVESLKQGKHYDVPYEYLTPNVFLMSIAAFLLAKEKLNPKHVSAKFKRILLDLSAYSFGIYLVHVLIIFLLWEVGATTLFSTPILSVPILTLLVFCISYICIKGIAQLPFIKRFIL</sequence>
<gene>
    <name evidence="9" type="ORF">SAMN05878443_1913</name>
</gene>
<evidence type="ECO:0000256" key="6">
    <source>
        <dbReference type="ARBA" id="ARBA00023136"/>
    </source>
</evidence>
<dbReference type="AlphaFoldDB" id="A0A1N6HKD2"/>
<feature type="transmembrane region" description="Helical" evidence="7">
    <location>
        <begin position="315"/>
        <end position="337"/>
    </location>
</feature>
<feature type="transmembrane region" description="Helical" evidence="7">
    <location>
        <begin position="151"/>
        <end position="169"/>
    </location>
</feature>
<comment type="similarity">
    <text evidence="2">Belongs to the acyltransferase 3 family.</text>
</comment>
<dbReference type="GO" id="GO:0016413">
    <property type="term" value="F:O-acetyltransferase activity"/>
    <property type="evidence" value="ECO:0007669"/>
    <property type="project" value="TreeGrafter"/>
</dbReference>
<dbReference type="OrthoDB" id="9810469at2"/>
<dbReference type="STRING" id="28230.SAMN05878443_1913"/>
<feature type="transmembrane region" description="Helical" evidence="7">
    <location>
        <begin position="7"/>
        <end position="27"/>
    </location>
</feature>
<dbReference type="EMBL" id="FSRN01000001">
    <property type="protein sequence ID" value="SIO20206.1"/>
    <property type="molecule type" value="Genomic_DNA"/>
</dbReference>
<feature type="transmembrane region" description="Helical" evidence="7">
    <location>
        <begin position="284"/>
        <end position="303"/>
    </location>
</feature>
<comment type="subcellular location">
    <subcellularLocation>
        <location evidence="1">Cell membrane</location>
        <topology evidence="1">Multi-pass membrane protein</topology>
    </subcellularLocation>
</comment>
<evidence type="ECO:0000259" key="8">
    <source>
        <dbReference type="Pfam" id="PF01757"/>
    </source>
</evidence>
<accession>A0A1N6HKD2</accession>
<dbReference type="PANTHER" id="PTHR40074:SF2">
    <property type="entry name" value="O-ACETYLTRANSFERASE WECH"/>
    <property type="match status" value="1"/>
</dbReference>
<dbReference type="GO" id="GO:0009246">
    <property type="term" value="P:enterobacterial common antigen biosynthetic process"/>
    <property type="evidence" value="ECO:0007669"/>
    <property type="project" value="TreeGrafter"/>
</dbReference>
<evidence type="ECO:0000256" key="2">
    <source>
        <dbReference type="ARBA" id="ARBA00007400"/>
    </source>
</evidence>
<evidence type="ECO:0000256" key="5">
    <source>
        <dbReference type="ARBA" id="ARBA00022989"/>
    </source>
</evidence>
<keyword evidence="10" id="KW-1185">Reference proteome</keyword>
<keyword evidence="6 7" id="KW-0472">Membrane</keyword>
<evidence type="ECO:0000256" key="4">
    <source>
        <dbReference type="ARBA" id="ARBA00022692"/>
    </source>
</evidence>
<proteinExistence type="inferred from homology"/>
<keyword evidence="3" id="KW-1003">Cell membrane</keyword>
<evidence type="ECO:0000313" key="10">
    <source>
        <dbReference type="Proteomes" id="UP000184758"/>
    </source>
</evidence>
<feature type="transmembrane region" description="Helical" evidence="7">
    <location>
        <begin position="245"/>
        <end position="264"/>
    </location>
</feature>
<dbReference type="RefSeq" id="WP_034545472.1">
    <property type="nucleotide sequence ID" value="NZ_FSRN01000001.1"/>
</dbReference>
<evidence type="ECO:0000313" key="9">
    <source>
        <dbReference type="EMBL" id="SIO20206.1"/>
    </source>
</evidence>
<feature type="transmembrane region" description="Helical" evidence="7">
    <location>
        <begin position="189"/>
        <end position="208"/>
    </location>
</feature>
<dbReference type="eggNOG" id="COG3274">
    <property type="taxonomic scope" value="Bacteria"/>
</dbReference>
<dbReference type="Proteomes" id="UP000184758">
    <property type="component" value="Unassembled WGS sequence"/>
</dbReference>
<name>A0A1N6HKD2_9LACT</name>
<feature type="transmembrane region" description="Helical" evidence="7">
    <location>
        <begin position="122"/>
        <end position="139"/>
    </location>
</feature>
<dbReference type="InterPro" id="IPR002656">
    <property type="entry name" value="Acyl_transf_3_dom"/>
</dbReference>
<dbReference type="Pfam" id="PF01757">
    <property type="entry name" value="Acyl_transf_3"/>
    <property type="match status" value="1"/>
</dbReference>
<dbReference type="PANTHER" id="PTHR40074">
    <property type="entry name" value="O-ACETYLTRANSFERASE WECH"/>
    <property type="match status" value="1"/>
</dbReference>
<keyword evidence="9" id="KW-0012">Acyltransferase</keyword>
<evidence type="ECO:0000256" key="7">
    <source>
        <dbReference type="SAM" id="Phobius"/>
    </source>
</evidence>